<dbReference type="Proteomes" id="UP000708208">
    <property type="component" value="Unassembled WGS sequence"/>
</dbReference>
<feature type="transmembrane region" description="Helical" evidence="1">
    <location>
        <begin position="6"/>
        <end position="23"/>
    </location>
</feature>
<name>A0A8J2JRH6_9HEXA</name>
<evidence type="ECO:0000313" key="3">
    <source>
        <dbReference type="Proteomes" id="UP000708208"/>
    </source>
</evidence>
<protein>
    <submittedName>
        <fullName evidence="2">Uncharacterized protein</fullName>
    </submittedName>
</protein>
<evidence type="ECO:0000256" key="1">
    <source>
        <dbReference type="SAM" id="Phobius"/>
    </source>
</evidence>
<comment type="caution">
    <text evidence="2">The sequence shown here is derived from an EMBL/GenBank/DDBJ whole genome shotgun (WGS) entry which is preliminary data.</text>
</comment>
<evidence type="ECO:0000313" key="2">
    <source>
        <dbReference type="EMBL" id="CAG7724796.1"/>
    </source>
</evidence>
<keyword evidence="3" id="KW-1185">Reference proteome</keyword>
<sequence>MMSTFSLVLLLLYGILQIIYLVLRNRVRKPVSMESAIVINDPVPVVKTMKSSRFYKIKASECGTLDELLSGEERQIRKKVVDLLEICRKGSTSPNSLQGSNQTRSSSGLLDPHFLTEVAKVCVDEFHNHTLRGLKIPLIIQDQDRIIVAYKKNSKL</sequence>
<reference evidence="2" key="1">
    <citation type="submission" date="2021-06" db="EMBL/GenBank/DDBJ databases">
        <authorList>
            <person name="Hodson N. C."/>
            <person name="Mongue J. A."/>
            <person name="Jaron S. K."/>
        </authorList>
    </citation>
    <scope>NUCLEOTIDE SEQUENCE</scope>
</reference>
<proteinExistence type="predicted"/>
<dbReference type="EMBL" id="CAJVCH010114065">
    <property type="protein sequence ID" value="CAG7724796.1"/>
    <property type="molecule type" value="Genomic_DNA"/>
</dbReference>
<accession>A0A8J2JRH6</accession>
<keyword evidence="1" id="KW-1133">Transmembrane helix</keyword>
<gene>
    <name evidence="2" type="ORF">AFUS01_LOCUS13796</name>
</gene>
<organism evidence="2 3">
    <name type="scientific">Allacma fusca</name>
    <dbReference type="NCBI Taxonomy" id="39272"/>
    <lineage>
        <taxon>Eukaryota</taxon>
        <taxon>Metazoa</taxon>
        <taxon>Ecdysozoa</taxon>
        <taxon>Arthropoda</taxon>
        <taxon>Hexapoda</taxon>
        <taxon>Collembola</taxon>
        <taxon>Symphypleona</taxon>
        <taxon>Sminthuridae</taxon>
        <taxon>Allacma</taxon>
    </lineage>
</organism>
<dbReference type="AlphaFoldDB" id="A0A8J2JRH6"/>
<keyword evidence="1" id="KW-0472">Membrane</keyword>
<keyword evidence="1" id="KW-0812">Transmembrane</keyword>